<reference evidence="1" key="2">
    <citation type="journal article" date="2021" name="PeerJ">
        <title>Extensive microbial diversity within the chicken gut microbiome revealed by metagenomics and culture.</title>
        <authorList>
            <person name="Gilroy R."/>
            <person name="Ravi A."/>
            <person name="Getino M."/>
            <person name="Pursley I."/>
            <person name="Horton D.L."/>
            <person name="Alikhan N.F."/>
            <person name="Baker D."/>
            <person name="Gharbi K."/>
            <person name="Hall N."/>
            <person name="Watson M."/>
            <person name="Adriaenssens E.M."/>
            <person name="Foster-Nyarko E."/>
            <person name="Jarju S."/>
            <person name="Secka A."/>
            <person name="Antonio M."/>
            <person name="Oren A."/>
            <person name="Chaudhuri R.R."/>
            <person name="La Ragione R."/>
            <person name="Hildebrand F."/>
            <person name="Pallen M.J."/>
        </authorList>
    </citation>
    <scope>NUCLEOTIDE SEQUENCE</scope>
    <source>
        <strain evidence="1">CHK152-2994</strain>
    </source>
</reference>
<dbReference type="Proteomes" id="UP000824139">
    <property type="component" value="Unassembled WGS sequence"/>
</dbReference>
<dbReference type="EMBL" id="DVJO01000105">
    <property type="protein sequence ID" value="HIS82942.1"/>
    <property type="molecule type" value="Genomic_DNA"/>
</dbReference>
<gene>
    <name evidence="1" type="ORF">IAD41_04975</name>
</gene>
<evidence type="ECO:0000313" key="2">
    <source>
        <dbReference type="Proteomes" id="UP000824139"/>
    </source>
</evidence>
<proteinExistence type="predicted"/>
<dbReference type="AlphaFoldDB" id="A0A9D1K3N0"/>
<name>A0A9D1K3N0_9BACT</name>
<protein>
    <submittedName>
        <fullName evidence="1">Uncharacterized protein</fullName>
    </submittedName>
</protein>
<sequence length="141" mass="16380">MQIQQISNLNNQTYQGRVAIVGDLSAQPTKLVREAAESLKNRFKNSDYDLFIKQDYNKNRLNLIVTREKDFEKPNKIKGKATISTLETNPDILDTASDYARVNYENQVEAKKIIKPEFKEKCNEFFKKLGNKLFEIITDED</sequence>
<organism evidence="1 2">
    <name type="scientific">Candidatus Scatenecus faecavium</name>
    <dbReference type="NCBI Taxonomy" id="2840915"/>
    <lineage>
        <taxon>Bacteria</taxon>
        <taxon>Candidatus Scatenecus</taxon>
    </lineage>
</organism>
<comment type="caution">
    <text evidence="1">The sequence shown here is derived from an EMBL/GenBank/DDBJ whole genome shotgun (WGS) entry which is preliminary data.</text>
</comment>
<evidence type="ECO:0000313" key="1">
    <source>
        <dbReference type="EMBL" id="HIS82942.1"/>
    </source>
</evidence>
<reference evidence="1" key="1">
    <citation type="submission" date="2020-10" db="EMBL/GenBank/DDBJ databases">
        <authorList>
            <person name="Gilroy R."/>
        </authorList>
    </citation>
    <scope>NUCLEOTIDE SEQUENCE</scope>
    <source>
        <strain evidence="1">CHK152-2994</strain>
    </source>
</reference>
<accession>A0A9D1K3N0</accession>